<comment type="caution">
    <text evidence="1">The sequence shown here is derived from an EMBL/GenBank/DDBJ whole genome shotgun (WGS) entry which is preliminary data.</text>
</comment>
<organism evidence="1 2">
    <name type="scientific">Auriscalpium vulgare</name>
    <dbReference type="NCBI Taxonomy" id="40419"/>
    <lineage>
        <taxon>Eukaryota</taxon>
        <taxon>Fungi</taxon>
        <taxon>Dikarya</taxon>
        <taxon>Basidiomycota</taxon>
        <taxon>Agaricomycotina</taxon>
        <taxon>Agaricomycetes</taxon>
        <taxon>Russulales</taxon>
        <taxon>Auriscalpiaceae</taxon>
        <taxon>Auriscalpium</taxon>
    </lineage>
</organism>
<reference evidence="1" key="1">
    <citation type="submission" date="2021-02" db="EMBL/GenBank/DDBJ databases">
        <authorList>
            <consortium name="DOE Joint Genome Institute"/>
            <person name="Ahrendt S."/>
            <person name="Looney B.P."/>
            <person name="Miyauchi S."/>
            <person name="Morin E."/>
            <person name="Drula E."/>
            <person name="Courty P.E."/>
            <person name="Chicoki N."/>
            <person name="Fauchery L."/>
            <person name="Kohler A."/>
            <person name="Kuo A."/>
            <person name="Labutti K."/>
            <person name="Pangilinan J."/>
            <person name="Lipzen A."/>
            <person name="Riley R."/>
            <person name="Andreopoulos W."/>
            <person name="He G."/>
            <person name="Johnson J."/>
            <person name="Barry K.W."/>
            <person name="Grigoriev I.V."/>
            <person name="Nagy L."/>
            <person name="Hibbett D."/>
            <person name="Henrissat B."/>
            <person name="Matheny P.B."/>
            <person name="Labbe J."/>
            <person name="Martin F."/>
        </authorList>
    </citation>
    <scope>NUCLEOTIDE SEQUENCE</scope>
    <source>
        <strain evidence="1">FP105234-sp</strain>
    </source>
</reference>
<evidence type="ECO:0000313" key="1">
    <source>
        <dbReference type="EMBL" id="KAI0053055.1"/>
    </source>
</evidence>
<sequence length="212" mass="23186">MDERKEVATILEVTIDDDEVEEPVCADACCREGEQAQQACGRGRQEKEVVVVKMKNAAPEKRMKMSASPPCSRKARRRSLLVACPTSHFSAVPPVPAQLTTTSSSSTHCIASTFLSPSASVGHPLYTLVRAFLPASFLSAYVPTASWTPSPPIPTPAHTISSSTAHPLSPTERLVCSRRRRTPRWRARPRRSKHADYTAQFAPPLDLGKRPA</sequence>
<protein>
    <submittedName>
        <fullName evidence="1">Uncharacterized protein</fullName>
    </submittedName>
</protein>
<reference evidence="1" key="2">
    <citation type="journal article" date="2022" name="New Phytol.">
        <title>Evolutionary transition to the ectomycorrhizal habit in the genomes of a hyperdiverse lineage of mushroom-forming fungi.</title>
        <authorList>
            <person name="Looney B."/>
            <person name="Miyauchi S."/>
            <person name="Morin E."/>
            <person name="Drula E."/>
            <person name="Courty P.E."/>
            <person name="Kohler A."/>
            <person name="Kuo A."/>
            <person name="LaButti K."/>
            <person name="Pangilinan J."/>
            <person name="Lipzen A."/>
            <person name="Riley R."/>
            <person name="Andreopoulos W."/>
            <person name="He G."/>
            <person name="Johnson J."/>
            <person name="Nolan M."/>
            <person name="Tritt A."/>
            <person name="Barry K.W."/>
            <person name="Grigoriev I.V."/>
            <person name="Nagy L.G."/>
            <person name="Hibbett D."/>
            <person name="Henrissat B."/>
            <person name="Matheny P.B."/>
            <person name="Labbe J."/>
            <person name="Martin F.M."/>
        </authorList>
    </citation>
    <scope>NUCLEOTIDE SEQUENCE</scope>
    <source>
        <strain evidence="1">FP105234-sp</strain>
    </source>
</reference>
<name>A0ACB8SAW7_9AGAM</name>
<dbReference type="Proteomes" id="UP000814033">
    <property type="component" value="Unassembled WGS sequence"/>
</dbReference>
<accession>A0ACB8SAW7</accession>
<evidence type="ECO:0000313" key="2">
    <source>
        <dbReference type="Proteomes" id="UP000814033"/>
    </source>
</evidence>
<keyword evidence="2" id="KW-1185">Reference proteome</keyword>
<proteinExistence type="predicted"/>
<dbReference type="EMBL" id="MU275842">
    <property type="protein sequence ID" value="KAI0053055.1"/>
    <property type="molecule type" value="Genomic_DNA"/>
</dbReference>
<gene>
    <name evidence="1" type="ORF">FA95DRAFT_1059933</name>
</gene>